<dbReference type="InterPro" id="IPR004360">
    <property type="entry name" value="Glyas_Fos-R_dOase_dom"/>
</dbReference>
<dbReference type="InterPro" id="IPR029068">
    <property type="entry name" value="Glyas_Bleomycin-R_OHBP_Dase"/>
</dbReference>
<dbReference type="RefSeq" id="WP_187669605.1">
    <property type="nucleotide sequence ID" value="NZ_CAJFCI010000016.1"/>
</dbReference>
<dbReference type="InterPro" id="IPR037523">
    <property type="entry name" value="VOC_core"/>
</dbReference>
<proteinExistence type="predicted"/>
<reference evidence="2 3" key="1">
    <citation type="submission" date="2020-08" db="EMBL/GenBank/DDBJ databases">
        <authorList>
            <person name="Criscuolo A."/>
        </authorList>
    </citation>
    <scope>NUCLEOTIDE SEQUENCE [LARGE SCALE GENOMIC DNA]</scope>
    <source>
        <strain evidence="2">CIP111764</strain>
    </source>
</reference>
<dbReference type="InterPro" id="IPR050383">
    <property type="entry name" value="GlyoxalaseI/FosfomycinResist"/>
</dbReference>
<dbReference type="SUPFAM" id="SSF54593">
    <property type="entry name" value="Glyoxalase/Bleomycin resistance protein/Dihydroxybiphenyl dioxygenase"/>
    <property type="match status" value="1"/>
</dbReference>
<protein>
    <submittedName>
        <fullName evidence="2">Virulence protein</fullName>
    </submittedName>
</protein>
<comment type="caution">
    <text evidence="2">The sequence shown here is derived from an EMBL/GenBank/DDBJ whole genome shotgun (WGS) entry which is preliminary data.</text>
</comment>
<keyword evidence="3" id="KW-1185">Reference proteome</keyword>
<evidence type="ECO:0000313" key="2">
    <source>
        <dbReference type="EMBL" id="CAD5106237.1"/>
    </source>
</evidence>
<dbReference type="CDD" id="cd07253">
    <property type="entry name" value="GLOD5"/>
    <property type="match status" value="1"/>
</dbReference>
<name>A0A7U7EKP2_9GAMM</name>
<evidence type="ECO:0000259" key="1">
    <source>
        <dbReference type="PROSITE" id="PS51819"/>
    </source>
</evidence>
<dbReference type="PROSITE" id="PS51819">
    <property type="entry name" value="VOC"/>
    <property type="match status" value="1"/>
</dbReference>
<dbReference type="PANTHER" id="PTHR21366">
    <property type="entry name" value="GLYOXALASE FAMILY PROTEIN"/>
    <property type="match status" value="1"/>
</dbReference>
<dbReference type="PANTHER" id="PTHR21366:SF14">
    <property type="entry name" value="GLYOXALASE DOMAIN-CONTAINING PROTEIN 5"/>
    <property type="match status" value="1"/>
</dbReference>
<dbReference type="AlphaFoldDB" id="A0A7U7EKP2"/>
<accession>A0A7U7EKP2</accession>
<organism evidence="2 3">
    <name type="scientific">Zestomonas carbonaria</name>
    <dbReference type="NCBI Taxonomy" id="2762745"/>
    <lineage>
        <taxon>Bacteria</taxon>
        <taxon>Pseudomonadati</taxon>
        <taxon>Pseudomonadota</taxon>
        <taxon>Gammaproteobacteria</taxon>
        <taxon>Pseudomonadales</taxon>
        <taxon>Pseudomonadaceae</taxon>
        <taxon>Zestomonas</taxon>
    </lineage>
</organism>
<sequence length="126" mass="13650">MKIDRLDHLVLTVEDVERTVEFYSTVLGMQPVTFGAGRRALAFGQQKINLHPADAPLAPHARQPTPGSADLCLITTMPMNDVLAHLARLGVSVEEGPVPRTGALGDISSVYFRDPDGNLIEVSNYP</sequence>
<dbReference type="Gene3D" id="3.10.180.10">
    <property type="entry name" value="2,3-Dihydroxybiphenyl 1,2-Dioxygenase, domain 1"/>
    <property type="match status" value="1"/>
</dbReference>
<dbReference type="Pfam" id="PF00903">
    <property type="entry name" value="Glyoxalase"/>
    <property type="match status" value="1"/>
</dbReference>
<gene>
    <name evidence="2" type="ORF">PSEWESI4_00497</name>
</gene>
<dbReference type="Proteomes" id="UP000583387">
    <property type="component" value="Unassembled WGS sequence"/>
</dbReference>
<feature type="domain" description="VOC" evidence="1">
    <location>
        <begin position="5"/>
        <end position="125"/>
    </location>
</feature>
<dbReference type="EMBL" id="CAJFCI010000016">
    <property type="protein sequence ID" value="CAD5106237.1"/>
    <property type="molecule type" value="Genomic_DNA"/>
</dbReference>
<evidence type="ECO:0000313" key="3">
    <source>
        <dbReference type="Proteomes" id="UP000583387"/>
    </source>
</evidence>